<keyword evidence="3" id="KW-1185">Reference proteome</keyword>
<sequence length="227" mass="25101">MKKSFIIGLLLLAVFGFTLQSCRNDLLPDHQETYNNSSAFQLTSKTISLNQSKHKDKLIPEVLKTETMLKQIGTANIFGKTIEFGNGISLDTDHVIYMENGADYYTYTFRVIRENSSDNDPLENVVLSPYTDGTYRALLVSYNLTKQEKIALLKGEDIDTKDKTSITELGSYTGLANKNGDCSWVQATAFTTCSQGVHKKGQKNCDAAVKSVKVTVSILVCDSNGGW</sequence>
<protein>
    <recommendedName>
        <fullName evidence="4">Lipoprotein</fullName>
    </recommendedName>
</protein>
<accession>A0A172XSC8</accession>
<dbReference type="EMBL" id="CP015199">
    <property type="protein sequence ID" value="ANF49735.1"/>
    <property type="molecule type" value="Genomic_DNA"/>
</dbReference>
<dbReference type="PROSITE" id="PS51257">
    <property type="entry name" value="PROKAR_LIPOPROTEIN"/>
    <property type="match status" value="1"/>
</dbReference>
<dbReference type="OrthoDB" id="1242268at2"/>
<name>A0A172XSC8_9FLAO</name>
<evidence type="ECO:0008006" key="4">
    <source>
        <dbReference type="Google" id="ProtNLM"/>
    </source>
</evidence>
<dbReference type="KEGG" id="chh:A0O34_03900"/>
<dbReference type="AlphaFoldDB" id="A0A172XSC8"/>
<feature type="chain" id="PRO_5008003687" description="Lipoprotein" evidence="1">
    <location>
        <begin position="24"/>
        <end position="227"/>
    </location>
</feature>
<feature type="signal peptide" evidence="1">
    <location>
        <begin position="1"/>
        <end position="23"/>
    </location>
</feature>
<proteinExistence type="predicted"/>
<reference evidence="2 3" key="1">
    <citation type="submission" date="2016-04" db="EMBL/GenBank/DDBJ databases">
        <title>Complete Genome Sequence of Chryseobacterium sp. IHBB 10212.</title>
        <authorList>
            <person name="Pal M."/>
            <person name="Swarnkar M.K."/>
            <person name="Kaushal K."/>
            <person name="Chhibber S."/>
            <person name="Singh A.K."/>
            <person name="Gulati A."/>
        </authorList>
    </citation>
    <scope>NUCLEOTIDE SEQUENCE [LARGE SCALE GENOMIC DNA]</scope>
    <source>
        <strain evidence="2 3">IHBB 10212</strain>
    </source>
</reference>
<keyword evidence="1" id="KW-0732">Signal</keyword>
<dbReference type="STRING" id="1685010.A0O34_03900"/>
<dbReference type="RefSeq" id="WP_066751420.1">
    <property type="nucleotide sequence ID" value="NZ_CP015199.1"/>
</dbReference>
<gene>
    <name evidence="2" type="ORF">A0O34_03900</name>
</gene>
<dbReference type="Proteomes" id="UP000077824">
    <property type="component" value="Chromosome"/>
</dbReference>
<evidence type="ECO:0000313" key="2">
    <source>
        <dbReference type="EMBL" id="ANF49735.1"/>
    </source>
</evidence>
<organism evidence="2 3">
    <name type="scientific">Chryseobacterium glaciei</name>
    <dbReference type="NCBI Taxonomy" id="1685010"/>
    <lineage>
        <taxon>Bacteria</taxon>
        <taxon>Pseudomonadati</taxon>
        <taxon>Bacteroidota</taxon>
        <taxon>Flavobacteriia</taxon>
        <taxon>Flavobacteriales</taxon>
        <taxon>Weeksellaceae</taxon>
        <taxon>Chryseobacterium group</taxon>
        <taxon>Chryseobacterium</taxon>
    </lineage>
</organism>
<evidence type="ECO:0000256" key="1">
    <source>
        <dbReference type="SAM" id="SignalP"/>
    </source>
</evidence>
<evidence type="ECO:0000313" key="3">
    <source>
        <dbReference type="Proteomes" id="UP000077824"/>
    </source>
</evidence>